<evidence type="ECO:0000313" key="2">
    <source>
        <dbReference type="Proteomes" id="UP000828390"/>
    </source>
</evidence>
<name>A0A9D4IA02_DREPO</name>
<reference evidence="1" key="1">
    <citation type="journal article" date="2019" name="bioRxiv">
        <title>The Genome of the Zebra Mussel, Dreissena polymorpha: A Resource for Invasive Species Research.</title>
        <authorList>
            <person name="McCartney M.A."/>
            <person name="Auch B."/>
            <person name="Kono T."/>
            <person name="Mallez S."/>
            <person name="Zhang Y."/>
            <person name="Obille A."/>
            <person name="Becker A."/>
            <person name="Abrahante J.E."/>
            <person name="Garbe J."/>
            <person name="Badalamenti J.P."/>
            <person name="Herman A."/>
            <person name="Mangelson H."/>
            <person name="Liachko I."/>
            <person name="Sullivan S."/>
            <person name="Sone E.D."/>
            <person name="Koren S."/>
            <person name="Silverstein K.A.T."/>
            <person name="Beckman K.B."/>
            <person name="Gohl D.M."/>
        </authorList>
    </citation>
    <scope>NUCLEOTIDE SEQUENCE</scope>
    <source>
        <strain evidence="1">Duluth1</strain>
        <tissue evidence="1">Whole animal</tissue>
    </source>
</reference>
<comment type="caution">
    <text evidence="1">The sequence shown here is derived from an EMBL/GenBank/DDBJ whole genome shotgun (WGS) entry which is preliminary data.</text>
</comment>
<gene>
    <name evidence="1" type="ORF">DPMN_186923</name>
</gene>
<organism evidence="1 2">
    <name type="scientific">Dreissena polymorpha</name>
    <name type="common">Zebra mussel</name>
    <name type="synonym">Mytilus polymorpha</name>
    <dbReference type="NCBI Taxonomy" id="45954"/>
    <lineage>
        <taxon>Eukaryota</taxon>
        <taxon>Metazoa</taxon>
        <taxon>Spiralia</taxon>
        <taxon>Lophotrochozoa</taxon>
        <taxon>Mollusca</taxon>
        <taxon>Bivalvia</taxon>
        <taxon>Autobranchia</taxon>
        <taxon>Heteroconchia</taxon>
        <taxon>Euheterodonta</taxon>
        <taxon>Imparidentia</taxon>
        <taxon>Neoheterodontei</taxon>
        <taxon>Myida</taxon>
        <taxon>Dreissenoidea</taxon>
        <taxon>Dreissenidae</taxon>
        <taxon>Dreissena</taxon>
    </lineage>
</organism>
<reference evidence="1" key="2">
    <citation type="submission" date="2020-11" db="EMBL/GenBank/DDBJ databases">
        <authorList>
            <person name="McCartney M.A."/>
            <person name="Auch B."/>
            <person name="Kono T."/>
            <person name="Mallez S."/>
            <person name="Becker A."/>
            <person name="Gohl D.M."/>
            <person name="Silverstein K.A.T."/>
            <person name="Koren S."/>
            <person name="Bechman K.B."/>
            <person name="Herman A."/>
            <person name="Abrahante J.E."/>
            <person name="Garbe J."/>
        </authorList>
    </citation>
    <scope>NUCLEOTIDE SEQUENCE</scope>
    <source>
        <strain evidence="1">Duluth1</strain>
        <tissue evidence="1">Whole animal</tissue>
    </source>
</reference>
<protein>
    <submittedName>
        <fullName evidence="1">Uncharacterized protein</fullName>
    </submittedName>
</protein>
<dbReference type="AlphaFoldDB" id="A0A9D4IA02"/>
<dbReference type="EMBL" id="JAIWYP010000010">
    <property type="protein sequence ID" value="KAH3752307.1"/>
    <property type="molecule type" value="Genomic_DNA"/>
</dbReference>
<evidence type="ECO:0000313" key="1">
    <source>
        <dbReference type="EMBL" id="KAH3752307.1"/>
    </source>
</evidence>
<proteinExistence type="predicted"/>
<keyword evidence="2" id="KW-1185">Reference proteome</keyword>
<sequence length="134" mass="15229">MACSIRSRKLQIDFILAQQRFKASINKANCTLDILDNYTDTISNTINSKSKNASYILKTLRNTSRPGSDIYNYSLQPDPSLLQNEPEADDKSPSILKEDVVDALRSLKAGQSPVREWIMCLQNWGQLKEVEQTY</sequence>
<accession>A0A9D4IA02</accession>
<dbReference type="Proteomes" id="UP000828390">
    <property type="component" value="Unassembled WGS sequence"/>
</dbReference>